<dbReference type="EMBL" id="FRDL01000007">
    <property type="protein sequence ID" value="SHN70870.1"/>
    <property type="molecule type" value="Genomic_DNA"/>
</dbReference>
<evidence type="ECO:0000256" key="4">
    <source>
        <dbReference type="ARBA" id="ARBA00022989"/>
    </source>
</evidence>
<keyword evidence="8" id="KW-1185">Reference proteome</keyword>
<dbReference type="PANTHER" id="PTHR23427:SF2">
    <property type="entry name" value="SURFEIT LOCUS PROTEIN 1"/>
    <property type="match status" value="1"/>
</dbReference>
<name>A0A1M7TJH6_9RHOB</name>
<evidence type="ECO:0000256" key="2">
    <source>
        <dbReference type="ARBA" id="ARBA00007165"/>
    </source>
</evidence>
<evidence type="ECO:0000256" key="3">
    <source>
        <dbReference type="ARBA" id="ARBA00022692"/>
    </source>
</evidence>
<keyword evidence="3 6" id="KW-0812">Transmembrane</keyword>
<evidence type="ECO:0000256" key="6">
    <source>
        <dbReference type="RuleBase" id="RU363076"/>
    </source>
</evidence>
<dbReference type="Proteomes" id="UP000184066">
    <property type="component" value="Unassembled WGS sequence"/>
</dbReference>
<gene>
    <name evidence="7" type="ORF">SAMN05216200_10742</name>
</gene>
<dbReference type="RefSeq" id="WP_072747675.1">
    <property type="nucleotide sequence ID" value="NZ_FOHL01000007.1"/>
</dbReference>
<comment type="subcellular location">
    <subcellularLocation>
        <location evidence="6">Cell membrane</location>
        <topology evidence="6">Multi-pass membrane protein</topology>
    </subcellularLocation>
    <subcellularLocation>
        <location evidence="1">Membrane</location>
    </subcellularLocation>
</comment>
<protein>
    <recommendedName>
        <fullName evidence="6">SURF1-like protein</fullName>
    </recommendedName>
</protein>
<keyword evidence="4 6" id="KW-1133">Transmembrane helix</keyword>
<dbReference type="OrthoDB" id="6079986at2"/>
<dbReference type="InterPro" id="IPR045214">
    <property type="entry name" value="Surf1/Surf4"/>
</dbReference>
<feature type="transmembrane region" description="Helical" evidence="6">
    <location>
        <begin position="201"/>
        <end position="223"/>
    </location>
</feature>
<dbReference type="GO" id="GO:0005886">
    <property type="term" value="C:plasma membrane"/>
    <property type="evidence" value="ECO:0007669"/>
    <property type="project" value="UniProtKB-SubCell"/>
</dbReference>
<comment type="similarity">
    <text evidence="2 6">Belongs to the SURF1 family.</text>
</comment>
<dbReference type="PROSITE" id="PS50895">
    <property type="entry name" value="SURF1"/>
    <property type="match status" value="1"/>
</dbReference>
<dbReference type="InterPro" id="IPR002994">
    <property type="entry name" value="Surf1/Shy1"/>
</dbReference>
<dbReference type="AlphaFoldDB" id="A0A1M7TJH6"/>
<evidence type="ECO:0000256" key="5">
    <source>
        <dbReference type="ARBA" id="ARBA00023136"/>
    </source>
</evidence>
<dbReference type="STRING" id="1189325.SAMN04488119_10743"/>
<accession>A0A1M7TJH6</accession>
<proteinExistence type="inferred from homology"/>
<dbReference type="PANTHER" id="PTHR23427">
    <property type="entry name" value="SURFEIT LOCUS PROTEIN"/>
    <property type="match status" value="1"/>
</dbReference>
<keyword evidence="6" id="KW-1003">Cell membrane</keyword>
<dbReference type="CDD" id="cd06662">
    <property type="entry name" value="SURF1"/>
    <property type="match status" value="1"/>
</dbReference>
<reference evidence="7 8" key="1">
    <citation type="submission" date="2016-12" db="EMBL/GenBank/DDBJ databases">
        <authorList>
            <person name="Song W.-J."/>
            <person name="Kurnit D.M."/>
        </authorList>
    </citation>
    <scope>NUCLEOTIDE SEQUENCE [LARGE SCALE GENOMIC DNA]</scope>
    <source>
        <strain evidence="7 8">CGMCC 1.10808</strain>
    </source>
</reference>
<evidence type="ECO:0000313" key="8">
    <source>
        <dbReference type="Proteomes" id="UP000184066"/>
    </source>
</evidence>
<keyword evidence="5 6" id="KW-0472">Membrane</keyword>
<organism evidence="7 8">
    <name type="scientific">Oceanicella actignis</name>
    <dbReference type="NCBI Taxonomy" id="1189325"/>
    <lineage>
        <taxon>Bacteria</taxon>
        <taxon>Pseudomonadati</taxon>
        <taxon>Pseudomonadota</taxon>
        <taxon>Alphaproteobacteria</taxon>
        <taxon>Rhodobacterales</taxon>
        <taxon>Paracoccaceae</taxon>
        <taxon>Oceanicella</taxon>
    </lineage>
</organism>
<dbReference type="Pfam" id="PF02104">
    <property type="entry name" value="SURF1"/>
    <property type="match status" value="1"/>
</dbReference>
<evidence type="ECO:0000256" key="1">
    <source>
        <dbReference type="ARBA" id="ARBA00004370"/>
    </source>
</evidence>
<sequence>MARSRAASLVFAIVLGAVGAAILVGLGTWQLRRLAWKEGLIATLEQRLSQPPAPLPQRPVESRDEHLRVRVEGARLDGPRNELHVLTSLPPHGPGFRVIVAFETDDGRRILVDRGFVPESLKNAPRPGGRETVTGALLWPDEGGARLPPDAARGIWFARDVPAMARALDAEPVLVVAETAPEGVEWPKPQPVTVRLRNDHLQYAVTWFSLAAVWLGMTAAFILRIRRDGRA</sequence>
<comment type="caution">
    <text evidence="6">Lacks conserved residue(s) required for the propagation of feature annotation.</text>
</comment>
<evidence type="ECO:0000313" key="7">
    <source>
        <dbReference type="EMBL" id="SHN70870.1"/>
    </source>
</evidence>